<dbReference type="GO" id="GO:0005783">
    <property type="term" value="C:endoplasmic reticulum"/>
    <property type="evidence" value="ECO:0007669"/>
    <property type="project" value="TreeGrafter"/>
</dbReference>
<accession>A0A2H5PUM1</accession>
<dbReference type="PANTHER" id="PTHR43173:SF3">
    <property type="entry name" value="ABC1 FAMILY PROTEIN"/>
    <property type="match status" value="1"/>
</dbReference>
<feature type="region of interest" description="Disordered" evidence="1">
    <location>
        <begin position="106"/>
        <end position="137"/>
    </location>
</feature>
<dbReference type="PANTHER" id="PTHR43173">
    <property type="entry name" value="ABC1 FAMILY PROTEIN"/>
    <property type="match status" value="1"/>
</dbReference>
<dbReference type="STRING" id="55188.A0A2H5PUM1"/>
<feature type="compositionally biased region" description="Polar residues" evidence="1">
    <location>
        <begin position="106"/>
        <end position="120"/>
    </location>
</feature>
<dbReference type="GO" id="GO:0005794">
    <property type="term" value="C:Golgi apparatus"/>
    <property type="evidence" value="ECO:0007669"/>
    <property type="project" value="TreeGrafter"/>
</dbReference>
<dbReference type="Proteomes" id="UP000236630">
    <property type="component" value="Unassembled WGS sequence"/>
</dbReference>
<organism evidence="2 3">
    <name type="scientific">Citrus unshiu</name>
    <name type="common">Satsuma mandarin</name>
    <name type="synonym">Citrus nobilis var. unshiu</name>
    <dbReference type="NCBI Taxonomy" id="55188"/>
    <lineage>
        <taxon>Eukaryota</taxon>
        <taxon>Viridiplantae</taxon>
        <taxon>Streptophyta</taxon>
        <taxon>Embryophyta</taxon>
        <taxon>Tracheophyta</taxon>
        <taxon>Spermatophyta</taxon>
        <taxon>Magnoliopsida</taxon>
        <taxon>eudicotyledons</taxon>
        <taxon>Gunneridae</taxon>
        <taxon>Pentapetalae</taxon>
        <taxon>rosids</taxon>
        <taxon>malvids</taxon>
        <taxon>Sapindales</taxon>
        <taxon>Rutaceae</taxon>
        <taxon>Aurantioideae</taxon>
        <taxon>Citrus</taxon>
    </lineage>
</organism>
<feature type="compositionally biased region" description="Low complexity" evidence="1">
    <location>
        <begin position="126"/>
        <end position="137"/>
    </location>
</feature>
<evidence type="ECO:0000313" key="3">
    <source>
        <dbReference type="Proteomes" id="UP000236630"/>
    </source>
</evidence>
<evidence type="ECO:0000256" key="1">
    <source>
        <dbReference type="SAM" id="MobiDB-lite"/>
    </source>
</evidence>
<evidence type="ECO:0000313" key="2">
    <source>
        <dbReference type="EMBL" id="GAY56043.1"/>
    </source>
</evidence>
<proteinExistence type="predicted"/>
<dbReference type="EMBL" id="BDQV01000129">
    <property type="protein sequence ID" value="GAY56043.1"/>
    <property type="molecule type" value="Genomic_DNA"/>
</dbReference>
<dbReference type="AlphaFoldDB" id="A0A2H5PUM1"/>
<sequence length="199" mass="22111">MAILIYLDYKRAHERNPKRVLNLIIKLEGLWVKLGQYLCTRADVLPEAYISLLKQLQDSLPPRPVQETIERELGESMDDIFMDFVETPLATASAKTVTSTIIKATSSQPKTNSTNAQKPTCRNCRRGSSYGSPRRSALKKTFTQKQFTFTAPVSSNPHVKIIGGGMAVLACALRLDKRGVKSNGNPDLEGRMGTRMIGR</sequence>
<dbReference type="InterPro" id="IPR051130">
    <property type="entry name" value="Mito_struct-func_regulator"/>
</dbReference>
<name>A0A2H5PUM1_CITUN</name>
<comment type="caution">
    <text evidence="2">The sequence shown here is derived from an EMBL/GenBank/DDBJ whole genome shotgun (WGS) entry which is preliminary data.</text>
</comment>
<keyword evidence="3" id="KW-1185">Reference proteome</keyword>
<protein>
    <submittedName>
        <fullName evidence="2">Uncharacterized protein</fullName>
    </submittedName>
</protein>
<reference evidence="2 3" key="1">
    <citation type="journal article" date="2017" name="Front. Genet.">
        <title>Draft sequencing of the heterozygous diploid genome of Satsuma (Citrus unshiu Marc.) using a hybrid assembly approach.</title>
        <authorList>
            <person name="Shimizu T."/>
            <person name="Tanizawa Y."/>
            <person name="Mochizuki T."/>
            <person name="Nagasaki H."/>
            <person name="Yoshioka T."/>
            <person name="Toyoda A."/>
            <person name="Fujiyama A."/>
            <person name="Kaminuma E."/>
            <person name="Nakamura Y."/>
        </authorList>
    </citation>
    <scope>NUCLEOTIDE SEQUENCE [LARGE SCALE GENOMIC DNA]</scope>
    <source>
        <strain evidence="3">cv. Miyagawa wase</strain>
    </source>
</reference>
<gene>
    <name evidence="2" type="ORF">CUMW_168760</name>
</gene>